<sequence>MEHPALDLCTDLTGVLLVYRPVISLSVRMAEALRFCAETERRLVISVCSGARLTLPLRLMLGPWAQWAVKGADGTYYDGLDGTVLTWDGAAFVPRSGEGEAVVHPEFSSGPPPEGLQLLVTATVRHPPTERLTLGEVTETLHRELTGSAPGGWGVCEPAANPWQKDALTALCRERSPQRVQLVCVADPRADRPAIGTLEVDRSASGVEETATVAVGLRADESVPDLAGLADAIGSRFGLVSMTAQAMPGRRDLTTEPRFTGIPAPVGVAVTADAVRQIRRSGTPDVAGTRLRDLGGGGAWYEVGNGRDPADWAKFQAVMAHYGAAEP</sequence>
<proteinExistence type="predicted"/>
<dbReference type="Pfam" id="PF19674">
    <property type="entry name" value="DUF6177"/>
    <property type="match status" value="1"/>
</dbReference>
<accession>A0A9W6PXI3</accession>
<reference evidence="1" key="1">
    <citation type="submission" date="2023-02" db="EMBL/GenBank/DDBJ databases">
        <title>Actinomadura rubrobrunea NBRC 14622.</title>
        <authorList>
            <person name="Ichikawa N."/>
            <person name="Sato H."/>
            <person name="Tonouchi N."/>
        </authorList>
    </citation>
    <scope>NUCLEOTIDE SEQUENCE</scope>
    <source>
        <strain evidence="1">NBRC 14622</strain>
    </source>
</reference>
<dbReference type="EMBL" id="BSRZ01000006">
    <property type="protein sequence ID" value="GLW64791.1"/>
    <property type="molecule type" value="Genomic_DNA"/>
</dbReference>
<organism evidence="1 2">
    <name type="scientific">Actinomadura rubrobrunea</name>
    <dbReference type="NCBI Taxonomy" id="115335"/>
    <lineage>
        <taxon>Bacteria</taxon>
        <taxon>Bacillati</taxon>
        <taxon>Actinomycetota</taxon>
        <taxon>Actinomycetes</taxon>
        <taxon>Streptosporangiales</taxon>
        <taxon>Thermomonosporaceae</taxon>
        <taxon>Actinomadura</taxon>
    </lineage>
</organism>
<dbReference type="AlphaFoldDB" id="A0A9W6PXI3"/>
<gene>
    <name evidence="1" type="ORF">Arub01_30350</name>
</gene>
<comment type="caution">
    <text evidence="1">The sequence shown here is derived from an EMBL/GenBank/DDBJ whole genome shotgun (WGS) entry which is preliminary data.</text>
</comment>
<protein>
    <submittedName>
        <fullName evidence="1">Uncharacterized protein</fullName>
    </submittedName>
</protein>
<dbReference type="Proteomes" id="UP001165124">
    <property type="component" value="Unassembled WGS sequence"/>
</dbReference>
<dbReference type="RefSeq" id="WP_106259027.1">
    <property type="nucleotide sequence ID" value="NZ_BSRZ01000006.1"/>
</dbReference>
<evidence type="ECO:0000313" key="2">
    <source>
        <dbReference type="Proteomes" id="UP001165124"/>
    </source>
</evidence>
<dbReference type="InterPro" id="IPR046175">
    <property type="entry name" value="DUF6177"/>
</dbReference>
<keyword evidence="2" id="KW-1185">Reference proteome</keyword>
<evidence type="ECO:0000313" key="1">
    <source>
        <dbReference type="EMBL" id="GLW64791.1"/>
    </source>
</evidence>
<name>A0A9W6PXI3_9ACTN</name>